<name>A0A5C5WPU2_9BACT</name>
<evidence type="ECO:0000313" key="3">
    <source>
        <dbReference type="Proteomes" id="UP000316598"/>
    </source>
</evidence>
<organism evidence="2 3">
    <name type="scientific">Rubripirellula amarantea</name>
    <dbReference type="NCBI Taxonomy" id="2527999"/>
    <lineage>
        <taxon>Bacteria</taxon>
        <taxon>Pseudomonadati</taxon>
        <taxon>Planctomycetota</taxon>
        <taxon>Planctomycetia</taxon>
        <taxon>Pirellulales</taxon>
        <taxon>Pirellulaceae</taxon>
        <taxon>Rubripirellula</taxon>
    </lineage>
</organism>
<keyword evidence="3" id="KW-1185">Reference proteome</keyword>
<gene>
    <name evidence="2" type="ORF">Pla22_03240</name>
</gene>
<dbReference type="EMBL" id="SJPI01000001">
    <property type="protein sequence ID" value="TWT52698.1"/>
    <property type="molecule type" value="Genomic_DNA"/>
</dbReference>
<evidence type="ECO:0000313" key="2">
    <source>
        <dbReference type="EMBL" id="TWT52698.1"/>
    </source>
</evidence>
<accession>A0A5C5WPU2</accession>
<evidence type="ECO:0008006" key="4">
    <source>
        <dbReference type="Google" id="ProtNLM"/>
    </source>
</evidence>
<dbReference type="AlphaFoldDB" id="A0A5C5WPU2"/>
<feature type="transmembrane region" description="Helical" evidence="1">
    <location>
        <begin position="30"/>
        <end position="48"/>
    </location>
</feature>
<comment type="caution">
    <text evidence="2">The sequence shown here is derived from an EMBL/GenBank/DDBJ whole genome shotgun (WGS) entry which is preliminary data.</text>
</comment>
<dbReference type="InterPro" id="IPR019277">
    <property type="entry name" value="DUF2304"/>
</dbReference>
<reference evidence="2 3" key="1">
    <citation type="submission" date="2019-02" db="EMBL/GenBank/DDBJ databases">
        <title>Deep-cultivation of Planctomycetes and their phenomic and genomic characterization uncovers novel biology.</title>
        <authorList>
            <person name="Wiegand S."/>
            <person name="Jogler M."/>
            <person name="Boedeker C."/>
            <person name="Pinto D."/>
            <person name="Vollmers J."/>
            <person name="Rivas-Marin E."/>
            <person name="Kohn T."/>
            <person name="Peeters S.H."/>
            <person name="Heuer A."/>
            <person name="Rast P."/>
            <person name="Oberbeckmann S."/>
            <person name="Bunk B."/>
            <person name="Jeske O."/>
            <person name="Meyerdierks A."/>
            <person name="Storesund J.E."/>
            <person name="Kallscheuer N."/>
            <person name="Luecker S."/>
            <person name="Lage O.M."/>
            <person name="Pohl T."/>
            <person name="Merkel B.J."/>
            <person name="Hornburger P."/>
            <person name="Mueller R.-W."/>
            <person name="Bruemmer F."/>
            <person name="Labrenz M."/>
            <person name="Spormann A.M."/>
            <person name="Op Den Camp H."/>
            <person name="Overmann J."/>
            <person name="Amann R."/>
            <person name="Jetten M.S.M."/>
            <person name="Mascher T."/>
            <person name="Medema M.H."/>
            <person name="Devos D.P."/>
            <person name="Kaster A.-K."/>
            <person name="Ovreas L."/>
            <person name="Rohde M."/>
            <person name="Galperin M.Y."/>
            <person name="Jogler C."/>
        </authorList>
    </citation>
    <scope>NUCLEOTIDE SEQUENCE [LARGE SCALE GENOMIC DNA]</scope>
    <source>
        <strain evidence="2 3">Pla22</strain>
    </source>
</reference>
<dbReference type="RefSeq" id="WP_146513027.1">
    <property type="nucleotide sequence ID" value="NZ_SJPI01000001.1"/>
</dbReference>
<proteinExistence type="predicted"/>
<keyword evidence="1" id="KW-0472">Membrane</keyword>
<sequence>MNTFQYIVLPILCGVVLLDIRGLRQRRGNLTLRVIRILAWCVAFALIAQPTWTSELSRRLGIGRGTDLMVYIFMLVAPVVWFRMQAQAHSLQRQIIRLARIEATRTAITGAGYVESETENLTND</sequence>
<dbReference type="OrthoDB" id="291922at2"/>
<feature type="transmembrane region" description="Helical" evidence="1">
    <location>
        <begin position="68"/>
        <end position="84"/>
    </location>
</feature>
<dbReference type="Pfam" id="PF10066">
    <property type="entry name" value="DUF2304"/>
    <property type="match status" value="1"/>
</dbReference>
<keyword evidence="1" id="KW-0812">Transmembrane</keyword>
<feature type="transmembrane region" description="Helical" evidence="1">
    <location>
        <begin position="6"/>
        <end position="23"/>
    </location>
</feature>
<dbReference type="Proteomes" id="UP000316598">
    <property type="component" value="Unassembled WGS sequence"/>
</dbReference>
<evidence type="ECO:0000256" key="1">
    <source>
        <dbReference type="SAM" id="Phobius"/>
    </source>
</evidence>
<keyword evidence="1" id="KW-1133">Transmembrane helix</keyword>
<protein>
    <recommendedName>
        <fullName evidence="4">DUF2304 domain-containing protein</fullName>
    </recommendedName>
</protein>